<reference evidence="4" key="1">
    <citation type="submission" date="2020-01" db="EMBL/GenBank/DDBJ databases">
        <authorList>
            <consortium name="DOE Joint Genome Institute"/>
            <person name="Haridas S."/>
            <person name="Albert R."/>
            <person name="Binder M."/>
            <person name="Bloem J."/>
            <person name="Labutti K."/>
            <person name="Salamov A."/>
            <person name="Andreopoulos B."/>
            <person name="Baker S.E."/>
            <person name="Barry K."/>
            <person name="Bills G."/>
            <person name="Bluhm B.H."/>
            <person name="Cannon C."/>
            <person name="Castanera R."/>
            <person name="Culley D.E."/>
            <person name="Daum C."/>
            <person name="Ezra D."/>
            <person name="Gonzalez J.B."/>
            <person name="Henrissat B."/>
            <person name="Kuo A."/>
            <person name="Liang C."/>
            <person name="Lipzen A."/>
            <person name="Lutzoni F."/>
            <person name="Magnuson J."/>
            <person name="Mondo S."/>
            <person name="Nolan M."/>
            <person name="Ohm R."/>
            <person name="Pangilinan J."/>
            <person name="Park H.-J."/>
            <person name="Ramirez L."/>
            <person name="Alfaro M."/>
            <person name="Sun H."/>
            <person name="Tritt A."/>
            <person name="Yoshinaga Y."/>
            <person name="Zwiers L.-H."/>
            <person name="Turgeon B.G."/>
            <person name="Goodwin S.B."/>
            <person name="Spatafora J.W."/>
            <person name="Crous P.W."/>
            <person name="Grigoriev I.V."/>
        </authorList>
    </citation>
    <scope>NUCLEOTIDE SEQUENCE</scope>
    <source>
        <strain evidence="4">CBS 342.82</strain>
    </source>
</reference>
<protein>
    <submittedName>
        <fullName evidence="4">Uncharacterized protein</fullName>
    </submittedName>
</protein>
<evidence type="ECO:0000313" key="3">
    <source>
        <dbReference type="Proteomes" id="UP000504637"/>
    </source>
</evidence>
<name>A0A6J3MGV0_9PEZI</name>
<feature type="region of interest" description="Disordered" evidence="2">
    <location>
        <begin position="1"/>
        <end position="29"/>
    </location>
</feature>
<sequence>SHRRNQSSRVRTRDKIASQASSYRQHARDTVQSAIELKPPISLDHLLRREKRISNTSKQGALPAAQPLWEEAGNTVVQETVQDQARWRLQVGPAEIAKVKETNVQREADLRESLKHIEDTAMSSIRELDSTYYAVLEKAATLRSTVSSLQRLAEESQRMNAEFRNESANLEQRTTRSLDSLDGYNAQERTINDLVAKLENAQSKRERLNQRLEDAQLRMEKFELRSKELSNARRSRWRVLWTVVVTLI</sequence>
<reference evidence="4" key="2">
    <citation type="submission" date="2020-04" db="EMBL/GenBank/DDBJ databases">
        <authorList>
            <consortium name="NCBI Genome Project"/>
        </authorList>
    </citation>
    <scope>NUCLEOTIDE SEQUENCE</scope>
    <source>
        <strain evidence="4">CBS 342.82</strain>
    </source>
</reference>
<evidence type="ECO:0000256" key="1">
    <source>
        <dbReference type="SAM" id="Coils"/>
    </source>
</evidence>
<keyword evidence="3" id="KW-1185">Reference proteome</keyword>
<reference evidence="4" key="3">
    <citation type="submission" date="2025-08" db="UniProtKB">
        <authorList>
            <consortium name="RefSeq"/>
        </authorList>
    </citation>
    <scope>IDENTIFICATION</scope>
    <source>
        <strain evidence="4">CBS 342.82</strain>
    </source>
</reference>
<proteinExistence type="predicted"/>
<feature type="non-terminal residue" evidence="4">
    <location>
        <position position="1"/>
    </location>
</feature>
<dbReference type="AlphaFoldDB" id="A0A6J3MGV0"/>
<gene>
    <name evidence="4" type="ORF">K489DRAFT_302903</name>
</gene>
<accession>A0A6J3MGV0</accession>
<dbReference type="Proteomes" id="UP000504637">
    <property type="component" value="Unplaced"/>
</dbReference>
<dbReference type="RefSeq" id="XP_033463163.1">
    <property type="nucleotide sequence ID" value="XM_033600465.1"/>
</dbReference>
<evidence type="ECO:0000313" key="4">
    <source>
        <dbReference type="RefSeq" id="XP_033463163.1"/>
    </source>
</evidence>
<organism evidence="4">
    <name type="scientific">Dissoconium aciculare CBS 342.82</name>
    <dbReference type="NCBI Taxonomy" id="1314786"/>
    <lineage>
        <taxon>Eukaryota</taxon>
        <taxon>Fungi</taxon>
        <taxon>Dikarya</taxon>
        <taxon>Ascomycota</taxon>
        <taxon>Pezizomycotina</taxon>
        <taxon>Dothideomycetes</taxon>
        <taxon>Dothideomycetidae</taxon>
        <taxon>Mycosphaerellales</taxon>
        <taxon>Dissoconiaceae</taxon>
        <taxon>Dissoconium</taxon>
    </lineage>
</organism>
<feature type="non-terminal residue" evidence="4">
    <location>
        <position position="248"/>
    </location>
</feature>
<evidence type="ECO:0000256" key="2">
    <source>
        <dbReference type="SAM" id="MobiDB-lite"/>
    </source>
</evidence>
<dbReference type="OrthoDB" id="5419542at2759"/>
<keyword evidence="1" id="KW-0175">Coiled coil</keyword>
<dbReference type="GeneID" id="54358265"/>
<feature type="coiled-coil region" evidence="1">
    <location>
        <begin position="146"/>
        <end position="232"/>
    </location>
</feature>
<feature type="compositionally biased region" description="Basic residues" evidence="2">
    <location>
        <begin position="1"/>
        <end position="10"/>
    </location>
</feature>